<proteinExistence type="predicted"/>
<dbReference type="InterPro" id="IPR019844">
    <property type="entry name" value="CSD_CS"/>
</dbReference>
<name>A0A1J1GM83_PLAGA</name>
<dbReference type="Proteomes" id="UP000220797">
    <property type="component" value="Unassembled WGS sequence"/>
</dbReference>
<dbReference type="InterPro" id="IPR012340">
    <property type="entry name" value="NA-bd_OB-fold"/>
</dbReference>
<dbReference type="CDD" id="cd04458">
    <property type="entry name" value="CSP_CDS"/>
    <property type="match status" value="1"/>
</dbReference>
<dbReference type="VEuPathDB" id="PlasmoDB:PGAL8A_00105500"/>
<feature type="domain" description="CSD" evidence="2">
    <location>
        <begin position="29"/>
        <end position="138"/>
    </location>
</feature>
<gene>
    <name evidence="3" type="ORF">PGAL8A_00105500</name>
</gene>
<comment type="caution">
    <text evidence="3">The sequence shown here is derived from an EMBL/GenBank/DDBJ whole genome shotgun (WGS) entry which is preliminary data.</text>
</comment>
<dbReference type="InterPro" id="IPR011129">
    <property type="entry name" value="CSD"/>
</dbReference>
<dbReference type="GeneID" id="39729580"/>
<dbReference type="SMART" id="SM00357">
    <property type="entry name" value="CSP"/>
    <property type="match status" value="1"/>
</dbReference>
<dbReference type="GO" id="GO:0003730">
    <property type="term" value="F:mRNA 3'-UTR binding"/>
    <property type="evidence" value="ECO:0007669"/>
    <property type="project" value="TreeGrafter"/>
</dbReference>
<dbReference type="InterPro" id="IPR052069">
    <property type="entry name" value="Ca-reg_mRNA-binding_domain"/>
</dbReference>
<evidence type="ECO:0000259" key="2">
    <source>
        <dbReference type="PROSITE" id="PS51857"/>
    </source>
</evidence>
<dbReference type="OrthoDB" id="422005at2759"/>
<dbReference type="RefSeq" id="XP_028526171.1">
    <property type="nucleotide sequence ID" value="XM_028673254.1"/>
</dbReference>
<dbReference type="PROSITE" id="PS51857">
    <property type="entry name" value="CSD_2"/>
    <property type="match status" value="1"/>
</dbReference>
<reference evidence="3" key="1">
    <citation type="submission" date="2015-04" db="EMBL/GenBank/DDBJ databases">
        <authorList>
            <consortium name="Pathogen Informatics"/>
        </authorList>
    </citation>
    <scope>NUCLEOTIDE SEQUENCE [LARGE SCALE GENOMIC DNA]</scope>
    <source>
        <strain evidence="3">8A</strain>
    </source>
</reference>
<organism evidence="3 4">
    <name type="scientific">Plasmodium gallinaceum</name>
    <dbReference type="NCBI Taxonomy" id="5849"/>
    <lineage>
        <taxon>Eukaryota</taxon>
        <taxon>Sar</taxon>
        <taxon>Alveolata</taxon>
        <taxon>Apicomplexa</taxon>
        <taxon>Aconoidasida</taxon>
        <taxon>Haemosporida</taxon>
        <taxon>Plasmodiidae</taxon>
        <taxon>Plasmodium</taxon>
        <taxon>Plasmodium (Haemamoeba)</taxon>
    </lineage>
</organism>
<dbReference type="Pfam" id="PF00313">
    <property type="entry name" value="CSD"/>
    <property type="match status" value="1"/>
</dbReference>
<keyword evidence="4" id="KW-1185">Reference proteome</keyword>
<dbReference type="PANTHER" id="PTHR12962">
    <property type="entry name" value="CALCIUM-REGULATED HEAT STABLE PROTEIN CRHSP-24-RELATED"/>
    <property type="match status" value="1"/>
</dbReference>
<dbReference type="PROSITE" id="PS00352">
    <property type="entry name" value="CSD_1"/>
    <property type="match status" value="1"/>
</dbReference>
<evidence type="ECO:0000313" key="3">
    <source>
        <dbReference type="EMBL" id="CRG93349.1"/>
    </source>
</evidence>
<protein>
    <submittedName>
        <fullName evidence="3">Cold-shock protein, putative</fullName>
    </submittedName>
</protein>
<evidence type="ECO:0000313" key="4">
    <source>
        <dbReference type="Proteomes" id="UP000220797"/>
    </source>
</evidence>
<dbReference type="Gene3D" id="2.40.50.140">
    <property type="entry name" value="Nucleic acid-binding proteins"/>
    <property type="match status" value="1"/>
</dbReference>
<evidence type="ECO:0000256" key="1">
    <source>
        <dbReference type="ARBA" id="ARBA00022553"/>
    </source>
</evidence>
<keyword evidence="1" id="KW-0597">Phosphoprotein</keyword>
<dbReference type="AlphaFoldDB" id="A0A1J1GM83"/>
<dbReference type="InterPro" id="IPR002059">
    <property type="entry name" value="CSP_DNA-bd"/>
</dbReference>
<dbReference type="GO" id="GO:0005737">
    <property type="term" value="C:cytoplasm"/>
    <property type="evidence" value="ECO:0007669"/>
    <property type="project" value="TreeGrafter"/>
</dbReference>
<dbReference type="PANTHER" id="PTHR12962:SF1">
    <property type="entry name" value="COLD SHOCK DOMAIN-CONTAINING PROTEIN CG9705"/>
    <property type="match status" value="1"/>
</dbReference>
<accession>A0A1J1GM83</accession>
<dbReference type="GO" id="GO:0043488">
    <property type="term" value="P:regulation of mRNA stability"/>
    <property type="evidence" value="ECO:0007669"/>
    <property type="project" value="TreeGrafter"/>
</dbReference>
<dbReference type="EMBL" id="CVMV01000015">
    <property type="protein sequence ID" value="CRG93349.1"/>
    <property type="molecule type" value="Genomic_DNA"/>
</dbReference>
<sequence length="140" mass="16774">MFKRKQSHTFLNFFKKFFFSEFINKENDKITGNVVKFDKRKGYGFIKPNDGGPDVFVHYSDICHNRSYAITSKEKNKLTWNSNMNLRNNKDDLNFENDYKKEQEIKKEFKYLIPGERVKFSVIYDEKSHSSKAINVEYLD</sequence>
<dbReference type="SUPFAM" id="SSF50249">
    <property type="entry name" value="Nucleic acid-binding proteins"/>
    <property type="match status" value="1"/>
</dbReference>